<keyword evidence="5" id="KW-0378">Hydrolase</keyword>
<proteinExistence type="inferred from homology"/>
<dbReference type="PANTHER" id="PTHR43140">
    <property type="entry name" value="TYPE-1 RESTRICTION ENZYME ECOKI SPECIFICITY PROTEIN"/>
    <property type="match status" value="1"/>
</dbReference>
<organism evidence="5 6">
    <name type="scientific">Paracoccus pantotrophus</name>
    <name type="common">Thiosphaera pantotropha</name>
    <dbReference type="NCBI Taxonomy" id="82367"/>
    <lineage>
        <taxon>Bacteria</taxon>
        <taxon>Pseudomonadati</taxon>
        <taxon>Pseudomonadota</taxon>
        <taxon>Alphaproteobacteria</taxon>
        <taxon>Rhodobacterales</taxon>
        <taxon>Paracoccaceae</taxon>
        <taxon>Paracoccus</taxon>
    </lineage>
</organism>
<keyword evidence="5" id="KW-0540">Nuclease</keyword>
<gene>
    <name evidence="5" type="ORF">HYQ43_16685</name>
</gene>
<feature type="domain" description="Type I restriction modification DNA specificity" evidence="4">
    <location>
        <begin position="8"/>
        <end position="48"/>
    </location>
</feature>
<evidence type="ECO:0000259" key="4">
    <source>
        <dbReference type="Pfam" id="PF01420"/>
    </source>
</evidence>
<evidence type="ECO:0000313" key="6">
    <source>
        <dbReference type="Proteomes" id="UP000509322"/>
    </source>
</evidence>
<evidence type="ECO:0000313" key="5">
    <source>
        <dbReference type="EMBL" id="QLH15782.1"/>
    </source>
</evidence>
<dbReference type="InterPro" id="IPR000055">
    <property type="entry name" value="Restrct_endonuc_typeI_TRD"/>
</dbReference>
<dbReference type="Pfam" id="PF01420">
    <property type="entry name" value="Methylase_S"/>
    <property type="match status" value="1"/>
</dbReference>
<keyword evidence="5" id="KW-0255">Endonuclease</keyword>
<reference evidence="5 6" key="1">
    <citation type="submission" date="2020-07" db="EMBL/GenBank/DDBJ databases">
        <title>The complete genome of Paracoccus pantotrophus ACCC 10489.</title>
        <authorList>
            <person name="Si Y."/>
        </authorList>
    </citation>
    <scope>NUCLEOTIDE SEQUENCE [LARGE SCALE GENOMIC DNA]</scope>
    <source>
        <strain evidence="5 6">ACCC10489</strain>
    </source>
</reference>
<evidence type="ECO:0000256" key="3">
    <source>
        <dbReference type="ARBA" id="ARBA00023125"/>
    </source>
</evidence>
<comment type="similarity">
    <text evidence="1">Belongs to the type-I restriction system S methylase family.</text>
</comment>
<accession>A0A7H9BXB5</accession>
<evidence type="ECO:0000256" key="1">
    <source>
        <dbReference type="ARBA" id="ARBA00010923"/>
    </source>
</evidence>
<keyword evidence="3" id="KW-0238">DNA-binding</keyword>
<dbReference type="Gene3D" id="3.90.220.20">
    <property type="entry name" value="DNA methylase specificity domains"/>
    <property type="match status" value="2"/>
</dbReference>
<sequence length="112" mass="12061">MTLEAFAPGVAQKNINLNTLSGVFVPTPPLPEQREIVRRIETAFAKIDRLAAEAAKALKFLGHLDQRILAKAFAGELVPQDPTDEPAEALLARIGAARAAAPKPKRGRKART</sequence>
<dbReference type="PANTHER" id="PTHR43140:SF1">
    <property type="entry name" value="TYPE I RESTRICTION ENZYME ECOKI SPECIFICITY SUBUNIT"/>
    <property type="match status" value="1"/>
</dbReference>
<dbReference type="EMBL" id="CP058690">
    <property type="protein sequence ID" value="QLH15782.1"/>
    <property type="molecule type" value="Genomic_DNA"/>
</dbReference>
<protein>
    <submittedName>
        <fullName evidence="5">Restriction endonuclease subunit S</fullName>
    </submittedName>
</protein>
<evidence type="ECO:0000256" key="2">
    <source>
        <dbReference type="ARBA" id="ARBA00022747"/>
    </source>
</evidence>
<dbReference type="SUPFAM" id="SSF116734">
    <property type="entry name" value="DNA methylase specificity domain"/>
    <property type="match status" value="1"/>
</dbReference>
<dbReference type="GO" id="GO:0009307">
    <property type="term" value="P:DNA restriction-modification system"/>
    <property type="evidence" value="ECO:0007669"/>
    <property type="project" value="UniProtKB-KW"/>
</dbReference>
<dbReference type="RefSeq" id="WP_179921703.1">
    <property type="nucleotide sequence ID" value="NZ_CP058690.1"/>
</dbReference>
<dbReference type="InterPro" id="IPR051212">
    <property type="entry name" value="Type-I_RE_S_subunit"/>
</dbReference>
<dbReference type="GO" id="GO:0004519">
    <property type="term" value="F:endonuclease activity"/>
    <property type="evidence" value="ECO:0007669"/>
    <property type="project" value="UniProtKB-KW"/>
</dbReference>
<dbReference type="Proteomes" id="UP000509322">
    <property type="component" value="Chromosome 2"/>
</dbReference>
<dbReference type="GO" id="GO:0003677">
    <property type="term" value="F:DNA binding"/>
    <property type="evidence" value="ECO:0007669"/>
    <property type="project" value="UniProtKB-KW"/>
</dbReference>
<name>A0A7H9BXB5_PARPN</name>
<dbReference type="InterPro" id="IPR044946">
    <property type="entry name" value="Restrct_endonuc_typeI_TRD_sf"/>
</dbReference>
<keyword evidence="2" id="KW-0680">Restriction system</keyword>
<dbReference type="AlphaFoldDB" id="A0A7H9BXB5"/>